<accession>A0ABQ4BXY0</accession>
<evidence type="ECO:0000256" key="1">
    <source>
        <dbReference type="SAM" id="MobiDB-lite"/>
    </source>
</evidence>
<dbReference type="InterPro" id="IPR023346">
    <property type="entry name" value="Lysozyme-like_dom_sf"/>
</dbReference>
<dbReference type="Proteomes" id="UP000624325">
    <property type="component" value="Unassembled WGS sequence"/>
</dbReference>
<proteinExistence type="predicted"/>
<evidence type="ECO:0000256" key="2">
    <source>
        <dbReference type="SAM" id="SignalP"/>
    </source>
</evidence>
<dbReference type="SUPFAM" id="SSF53955">
    <property type="entry name" value="Lysozyme-like"/>
    <property type="match status" value="1"/>
</dbReference>
<feature type="signal peptide" evidence="2">
    <location>
        <begin position="1"/>
        <end position="23"/>
    </location>
</feature>
<reference evidence="3 4" key="1">
    <citation type="submission" date="2021-01" db="EMBL/GenBank/DDBJ databases">
        <title>Whole genome shotgun sequence of Asanoa iriomotensis NBRC 100142.</title>
        <authorList>
            <person name="Komaki H."/>
            <person name="Tamura T."/>
        </authorList>
    </citation>
    <scope>NUCLEOTIDE SEQUENCE [LARGE SCALE GENOMIC DNA]</scope>
    <source>
        <strain evidence="3 4">NBRC 100142</strain>
    </source>
</reference>
<evidence type="ECO:0000313" key="4">
    <source>
        <dbReference type="Proteomes" id="UP000624325"/>
    </source>
</evidence>
<evidence type="ECO:0000313" key="3">
    <source>
        <dbReference type="EMBL" id="GIF55388.1"/>
    </source>
</evidence>
<feature type="compositionally biased region" description="Low complexity" evidence="1">
    <location>
        <begin position="36"/>
        <end position="57"/>
    </location>
</feature>
<feature type="chain" id="PRO_5047519051" description="Transglycosylase SLT domain-containing protein" evidence="2">
    <location>
        <begin position="24"/>
        <end position="295"/>
    </location>
</feature>
<keyword evidence="2" id="KW-0732">Signal</keyword>
<evidence type="ECO:0008006" key="5">
    <source>
        <dbReference type="Google" id="ProtNLM"/>
    </source>
</evidence>
<gene>
    <name evidence="3" type="ORF">Air01nite_14830</name>
</gene>
<protein>
    <recommendedName>
        <fullName evidence="5">Transglycosylase SLT domain-containing protein</fullName>
    </recommendedName>
</protein>
<feature type="region of interest" description="Disordered" evidence="1">
    <location>
        <begin position="23"/>
        <end position="65"/>
    </location>
</feature>
<comment type="caution">
    <text evidence="3">The sequence shown here is derived from an EMBL/GenBank/DDBJ whole genome shotgun (WGS) entry which is preliminary data.</text>
</comment>
<keyword evidence="4" id="KW-1185">Reference proteome</keyword>
<dbReference type="EMBL" id="BONC01000007">
    <property type="protein sequence ID" value="GIF55388.1"/>
    <property type="molecule type" value="Genomic_DNA"/>
</dbReference>
<name>A0ABQ4BXY0_9ACTN</name>
<organism evidence="3 4">
    <name type="scientific">Asanoa iriomotensis</name>
    <dbReference type="NCBI Taxonomy" id="234613"/>
    <lineage>
        <taxon>Bacteria</taxon>
        <taxon>Bacillati</taxon>
        <taxon>Actinomycetota</taxon>
        <taxon>Actinomycetes</taxon>
        <taxon>Micromonosporales</taxon>
        <taxon>Micromonosporaceae</taxon>
        <taxon>Asanoa</taxon>
    </lineage>
</organism>
<sequence>MPIAVVIAAAAAITLVGTIAAHADRSPGGADGRTGTGWSDTDGGWSQPAAPPSATARPTPPPAPARFVTLPPGADLPTGAQCATWVRARPSAETKRMNLMANSTTGHRIGADIFDDDRADARIAPRVDGAFTGSTKDILRWAACKWGVDESLVFAQAAVESWWQQPALGDYGSDASRCAPGHGLGADGRPGRCPESFGILQDRHPYQKSAWPGVLRSTAMNVDLAYAIWRGCFEGYEGWLNGEERGATYRAGDQWGCVGRWLSGRWRTPDSQDYIAKVQDYRARRIWQDRDFQEP</sequence>